<name>A0AAV1USL7_9STRA</name>
<dbReference type="AlphaFoldDB" id="A0AAV1USL7"/>
<accession>A0AAV1USL7</accession>
<reference evidence="1" key="1">
    <citation type="submission" date="2024-01" db="EMBL/GenBank/DDBJ databases">
        <authorList>
            <person name="Webb A."/>
        </authorList>
    </citation>
    <scope>NUCLEOTIDE SEQUENCE</scope>
    <source>
        <strain evidence="1">Pm1</strain>
    </source>
</reference>
<protein>
    <submittedName>
        <fullName evidence="1">Uncharacterized protein</fullName>
    </submittedName>
</protein>
<organism evidence="1 2">
    <name type="scientific">Peronospora matthiolae</name>
    <dbReference type="NCBI Taxonomy" id="2874970"/>
    <lineage>
        <taxon>Eukaryota</taxon>
        <taxon>Sar</taxon>
        <taxon>Stramenopiles</taxon>
        <taxon>Oomycota</taxon>
        <taxon>Peronosporomycetes</taxon>
        <taxon>Peronosporales</taxon>
        <taxon>Peronosporaceae</taxon>
        <taxon>Peronospora</taxon>
    </lineage>
</organism>
<proteinExistence type="predicted"/>
<evidence type="ECO:0000313" key="2">
    <source>
        <dbReference type="Proteomes" id="UP001162060"/>
    </source>
</evidence>
<dbReference type="PROSITE" id="PS51257">
    <property type="entry name" value="PROKAR_LIPOPROTEIN"/>
    <property type="match status" value="1"/>
</dbReference>
<dbReference type="EMBL" id="CAKLBY020000227">
    <property type="protein sequence ID" value="CAK7937561.1"/>
    <property type="molecule type" value="Genomic_DNA"/>
</dbReference>
<dbReference type="Proteomes" id="UP001162060">
    <property type="component" value="Unassembled WGS sequence"/>
</dbReference>
<evidence type="ECO:0000313" key="1">
    <source>
        <dbReference type="EMBL" id="CAK7937561.1"/>
    </source>
</evidence>
<comment type="caution">
    <text evidence="1">The sequence shown here is derived from an EMBL/GenBank/DDBJ whole genome shotgun (WGS) entry which is preliminary data.</text>
</comment>
<sequence>MLQRHKGSFATGGGGACRSCAASGRNELVRKKSHVVFRENSCFEVTWRERSSRGQNPVCASCGSTGTTFAPPVTDEVWSTVNLKWSRVPTLRGKNRLKALVVMDKRLSLQEL</sequence>
<gene>
    <name evidence="1" type="ORF">PM001_LOCUS22711</name>
</gene>